<organism evidence="2 3">
    <name type="scientific">Tomitella cavernea</name>
    <dbReference type="NCBI Taxonomy" id="1387982"/>
    <lineage>
        <taxon>Bacteria</taxon>
        <taxon>Bacillati</taxon>
        <taxon>Actinomycetota</taxon>
        <taxon>Actinomycetes</taxon>
        <taxon>Mycobacteriales</taxon>
        <taxon>Tomitella</taxon>
    </lineage>
</organism>
<evidence type="ECO:0000256" key="1">
    <source>
        <dbReference type="SAM" id="MobiDB-lite"/>
    </source>
</evidence>
<keyword evidence="3" id="KW-1185">Reference proteome</keyword>
<gene>
    <name evidence="2" type="ORF">GCM10023353_19050</name>
</gene>
<proteinExistence type="predicted"/>
<comment type="caution">
    <text evidence="2">The sequence shown here is derived from an EMBL/GenBank/DDBJ whole genome shotgun (WGS) entry which is preliminary data.</text>
</comment>
<evidence type="ECO:0000313" key="2">
    <source>
        <dbReference type="EMBL" id="GAA4814088.1"/>
    </source>
</evidence>
<protein>
    <submittedName>
        <fullName evidence="2">Uncharacterized protein</fullName>
    </submittedName>
</protein>
<dbReference type="Proteomes" id="UP001500839">
    <property type="component" value="Unassembled WGS sequence"/>
</dbReference>
<feature type="compositionally biased region" description="Low complexity" evidence="1">
    <location>
        <begin position="271"/>
        <end position="284"/>
    </location>
</feature>
<feature type="region of interest" description="Disordered" evidence="1">
    <location>
        <begin position="269"/>
        <end position="291"/>
    </location>
</feature>
<sequence length="291" mass="29089">MTLALWAASWMRGAAAPDHVIEALAQWAPMHLAVAAAEPVAVTTGLAWPQDTVGAGPVALLGMLRRLGDGLRLEVVLPVAGDVGAVAHGTAFAAAATATGEGLVLHRGIEGTGACAGCVGLVPVHDAADVLRWVAYDAGCRGVSSAAPAVGESRHALREAVRRATDLLGGQDRVGAAGAQAQRAVAAHITRAGLHVLPPGTPQRAAETFHSATTVAAILRTAEASDAGSPHSATATSTRDASLTELAGAVRTARLAATAHAVAELQGCGVPPAGSAGEAAPARASRPERRH</sequence>
<dbReference type="RefSeq" id="WP_345602251.1">
    <property type="nucleotide sequence ID" value="NZ_BAABKQ010000001.1"/>
</dbReference>
<accession>A0ABP9CSC4</accession>
<evidence type="ECO:0000313" key="3">
    <source>
        <dbReference type="Proteomes" id="UP001500839"/>
    </source>
</evidence>
<name>A0ABP9CSC4_9ACTN</name>
<reference evidence="3" key="1">
    <citation type="journal article" date="2019" name="Int. J. Syst. Evol. Microbiol.">
        <title>The Global Catalogue of Microorganisms (GCM) 10K type strain sequencing project: providing services to taxonomists for standard genome sequencing and annotation.</title>
        <authorList>
            <consortium name="The Broad Institute Genomics Platform"/>
            <consortium name="The Broad Institute Genome Sequencing Center for Infectious Disease"/>
            <person name="Wu L."/>
            <person name="Ma J."/>
        </authorList>
    </citation>
    <scope>NUCLEOTIDE SEQUENCE [LARGE SCALE GENOMIC DNA]</scope>
    <source>
        <strain evidence="3">JCM 18542</strain>
    </source>
</reference>
<dbReference type="EMBL" id="BAABKQ010000001">
    <property type="protein sequence ID" value="GAA4814088.1"/>
    <property type="molecule type" value="Genomic_DNA"/>
</dbReference>